<evidence type="ECO:0000313" key="1">
    <source>
        <dbReference type="EMBL" id="SOQ34816.1"/>
    </source>
</evidence>
<dbReference type="EMBL" id="ODYU01000304">
    <property type="protein sequence ID" value="SOQ34816.1"/>
    <property type="molecule type" value="Genomic_DNA"/>
</dbReference>
<dbReference type="AlphaFoldDB" id="A0A2H1V224"/>
<protein>
    <submittedName>
        <fullName evidence="1">SFRICE_019067</fullName>
    </submittedName>
</protein>
<name>A0A2H1V224_SPOFR</name>
<organism evidence="1">
    <name type="scientific">Spodoptera frugiperda</name>
    <name type="common">Fall armyworm</name>
    <dbReference type="NCBI Taxonomy" id="7108"/>
    <lineage>
        <taxon>Eukaryota</taxon>
        <taxon>Metazoa</taxon>
        <taxon>Ecdysozoa</taxon>
        <taxon>Arthropoda</taxon>
        <taxon>Hexapoda</taxon>
        <taxon>Insecta</taxon>
        <taxon>Pterygota</taxon>
        <taxon>Neoptera</taxon>
        <taxon>Endopterygota</taxon>
        <taxon>Lepidoptera</taxon>
        <taxon>Glossata</taxon>
        <taxon>Ditrysia</taxon>
        <taxon>Noctuoidea</taxon>
        <taxon>Noctuidae</taxon>
        <taxon>Amphipyrinae</taxon>
        <taxon>Spodoptera</taxon>
    </lineage>
</organism>
<reference evidence="1" key="1">
    <citation type="submission" date="2016-07" db="EMBL/GenBank/DDBJ databases">
        <authorList>
            <person name="Bretaudeau A."/>
        </authorList>
    </citation>
    <scope>NUCLEOTIDE SEQUENCE</scope>
    <source>
        <strain evidence="1">Rice</strain>
        <tissue evidence="1">Whole body</tissue>
    </source>
</reference>
<sequence>MEIKGHETCESNVIQVWSAPGGMTRLPCDLAAPVSEVALMFWFKEGDRMPIYTLVKFDSLKLGFEVSKEVALGGSFNDVSCDVTPVGGSAPTGEEVALKREFPI</sequence>
<proteinExistence type="predicted"/>
<accession>A0A2H1V224</accession>
<gene>
    <name evidence="1" type="ORF">SFRICE_019067</name>
</gene>